<sequence>MNQAAGLASRELTLDAWLTRLAAADPDHEHTAEGIHYWAFPSDALLTEYLATCADRTPTEVRDLLRWFLFDCTTFGADHDIVARMARDPISNAHLSRHKEYYRRLPEVTLGRIPAHQGVRWALDLLPDHPQLAVTVIESYLVAAWDVLPQGRIHGLQDAVAVIGARFRPADHAGESIQSLRTISPHDFELLVGRLYEEYGYKTVLTDPAVGGGRDIEATMQDGRREEKLLLFCRHNCDVTTPDQAELLVGAARTTHAAGGVLVTSAPITDEVRALAATHRKFEVVGGEQLVELLNEAFGAQWPNRLDALLWRSRREPDQ</sequence>
<dbReference type="Gene3D" id="3.40.1350.10">
    <property type="match status" value="1"/>
</dbReference>
<proteinExistence type="predicted"/>
<evidence type="ECO:0000313" key="2">
    <source>
        <dbReference type="EMBL" id="QXQ12670.1"/>
    </source>
</evidence>
<gene>
    <name evidence="2" type="ORF">KV203_11975</name>
</gene>
<dbReference type="Pfam" id="PF04471">
    <property type="entry name" value="Mrr_cat"/>
    <property type="match status" value="1"/>
</dbReference>
<keyword evidence="2" id="KW-0540">Nuclease</keyword>
<dbReference type="InterPro" id="IPR011335">
    <property type="entry name" value="Restrct_endonuc-II-like"/>
</dbReference>
<name>A0ABX8S4B0_9ACTN</name>
<organism evidence="2 3">
    <name type="scientific">Skermania pinensis</name>
    <dbReference type="NCBI Taxonomy" id="39122"/>
    <lineage>
        <taxon>Bacteria</taxon>
        <taxon>Bacillati</taxon>
        <taxon>Actinomycetota</taxon>
        <taxon>Actinomycetes</taxon>
        <taxon>Mycobacteriales</taxon>
        <taxon>Gordoniaceae</taxon>
        <taxon>Skermania</taxon>
    </lineage>
</organism>
<dbReference type="InterPro" id="IPR011856">
    <property type="entry name" value="tRNA_endonuc-like_dom_sf"/>
</dbReference>
<dbReference type="RefSeq" id="WP_157079997.1">
    <property type="nucleotide sequence ID" value="NZ_CBCRUZ010000012.1"/>
</dbReference>
<keyword evidence="2" id="KW-0378">Hydrolase</keyword>
<dbReference type="SUPFAM" id="SSF52980">
    <property type="entry name" value="Restriction endonuclease-like"/>
    <property type="match status" value="1"/>
</dbReference>
<protein>
    <submittedName>
        <fullName evidence="2">Restriction endonuclease</fullName>
    </submittedName>
</protein>
<evidence type="ECO:0000259" key="1">
    <source>
        <dbReference type="Pfam" id="PF04471"/>
    </source>
</evidence>
<dbReference type="Proteomes" id="UP000887023">
    <property type="component" value="Chromosome"/>
</dbReference>
<accession>A0ABX8S4B0</accession>
<dbReference type="EMBL" id="CP079105">
    <property type="protein sequence ID" value="QXQ12670.1"/>
    <property type="molecule type" value="Genomic_DNA"/>
</dbReference>
<dbReference type="InterPro" id="IPR007560">
    <property type="entry name" value="Restrct_endonuc_IV_Mrr"/>
</dbReference>
<dbReference type="GO" id="GO:0004519">
    <property type="term" value="F:endonuclease activity"/>
    <property type="evidence" value="ECO:0007669"/>
    <property type="project" value="UniProtKB-KW"/>
</dbReference>
<feature type="domain" description="Restriction endonuclease type IV Mrr" evidence="1">
    <location>
        <begin position="180"/>
        <end position="294"/>
    </location>
</feature>
<reference evidence="2" key="1">
    <citation type="submission" date="2021-07" db="EMBL/GenBank/DDBJ databases">
        <title>Candidatus Kaistella beijingensis sp. nov. isolated from a municipal wastewater treatment plant is involved in sludge foaming.</title>
        <authorList>
            <person name="Song Y."/>
            <person name="Liu S.-J."/>
        </authorList>
    </citation>
    <scope>NUCLEOTIDE SEQUENCE</scope>
    <source>
        <strain evidence="2">DSM 43998</strain>
    </source>
</reference>
<keyword evidence="2" id="KW-0255">Endonuclease</keyword>
<keyword evidence="3" id="KW-1185">Reference proteome</keyword>
<evidence type="ECO:0000313" key="3">
    <source>
        <dbReference type="Proteomes" id="UP000887023"/>
    </source>
</evidence>